<evidence type="ECO:0000256" key="1">
    <source>
        <dbReference type="HAMAP-Rule" id="MF_00469"/>
    </source>
</evidence>
<dbReference type="InterPro" id="IPR020936">
    <property type="entry name" value="TrhO"/>
</dbReference>
<dbReference type="SMART" id="SM00450">
    <property type="entry name" value="RHOD"/>
    <property type="match status" value="1"/>
</dbReference>
<keyword evidence="1" id="KW-0819">tRNA processing</keyword>
<keyword evidence="1" id="KW-0560">Oxidoreductase</keyword>
<organism evidence="3 4">
    <name type="scientific">Elstera cyanobacteriorum</name>
    <dbReference type="NCBI Taxonomy" id="2022747"/>
    <lineage>
        <taxon>Bacteria</taxon>
        <taxon>Pseudomonadati</taxon>
        <taxon>Pseudomonadota</taxon>
        <taxon>Alphaproteobacteria</taxon>
        <taxon>Rhodospirillales</taxon>
        <taxon>Rhodospirillaceae</taxon>
        <taxon>Elstera</taxon>
    </lineage>
</organism>
<dbReference type="Pfam" id="PF00581">
    <property type="entry name" value="Rhodanese"/>
    <property type="match status" value="1"/>
</dbReference>
<dbReference type="PROSITE" id="PS50206">
    <property type="entry name" value="RHODANESE_3"/>
    <property type="match status" value="1"/>
</dbReference>
<proteinExistence type="inferred from homology"/>
<gene>
    <name evidence="1" type="primary">trhO</name>
    <name evidence="3" type="ORF">CHR90_04245</name>
</gene>
<dbReference type="OrthoDB" id="9778326at2"/>
<dbReference type="GO" id="GO:0016705">
    <property type="term" value="F:oxidoreductase activity, acting on paired donors, with incorporation or reduction of molecular oxygen"/>
    <property type="evidence" value="ECO:0007669"/>
    <property type="project" value="UniProtKB-UniRule"/>
</dbReference>
<dbReference type="InterPro" id="IPR036873">
    <property type="entry name" value="Rhodanese-like_dom_sf"/>
</dbReference>
<keyword evidence="4" id="KW-1185">Reference proteome</keyword>
<comment type="caution">
    <text evidence="3">The sequence shown here is derived from an EMBL/GenBank/DDBJ whole genome shotgun (WGS) entry which is preliminary data.</text>
</comment>
<dbReference type="EMBL" id="NOXS01000027">
    <property type="protein sequence ID" value="OYQ20591.1"/>
    <property type="molecule type" value="Genomic_DNA"/>
</dbReference>
<accession>A0A255XUL5</accession>
<evidence type="ECO:0000313" key="4">
    <source>
        <dbReference type="Proteomes" id="UP000216361"/>
    </source>
</evidence>
<dbReference type="EC" id="1.14.-.-" evidence="1"/>
<reference evidence="3 4" key="1">
    <citation type="submission" date="2017-07" db="EMBL/GenBank/DDBJ databases">
        <title>Elstera cyanobacteriorum sp. nov., a novel bacterium isolated from cyanobacterial aggregates in a eutrophic lake.</title>
        <authorList>
            <person name="Cai H."/>
        </authorList>
    </citation>
    <scope>NUCLEOTIDE SEQUENCE [LARGE SCALE GENOMIC DNA]</scope>
    <source>
        <strain evidence="3 4">TH019</strain>
    </source>
</reference>
<dbReference type="NCBIfam" id="NF001136">
    <property type="entry name" value="PRK00142.1-4"/>
    <property type="match status" value="1"/>
</dbReference>
<dbReference type="PANTHER" id="PTHR43268">
    <property type="entry name" value="THIOSULFATE SULFURTRANSFERASE/RHODANESE-LIKE DOMAIN-CONTAINING PROTEIN 2"/>
    <property type="match status" value="1"/>
</dbReference>
<dbReference type="RefSeq" id="WP_094407742.1">
    <property type="nucleotide sequence ID" value="NZ_BMJZ01000009.1"/>
</dbReference>
<dbReference type="InterPro" id="IPR040503">
    <property type="entry name" value="TRHO_N"/>
</dbReference>
<dbReference type="PANTHER" id="PTHR43268:SF3">
    <property type="entry name" value="RHODANESE-LIKE DOMAIN-CONTAINING PROTEIN 7-RELATED"/>
    <property type="match status" value="1"/>
</dbReference>
<comment type="similarity">
    <text evidence="1">Belongs to the TrhO family.</text>
</comment>
<name>A0A255XUL5_9PROT</name>
<dbReference type="CDD" id="cd01518">
    <property type="entry name" value="RHOD_YceA"/>
    <property type="match status" value="1"/>
</dbReference>
<comment type="function">
    <text evidence="1">Catalyzes oxygen-dependent 5-hydroxyuridine (ho5U) modification at position 34 in tRNAs.</text>
</comment>
<evidence type="ECO:0000313" key="3">
    <source>
        <dbReference type="EMBL" id="OYQ20591.1"/>
    </source>
</evidence>
<dbReference type="HAMAP" id="MF_00469">
    <property type="entry name" value="TrhO"/>
    <property type="match status" value="1"/>
</dbReference>
<sequence>MSIAVAALYRFFPLSDPAALRDRLRPIAEDLGVRGTLLLAQEGLNGTLAAPEAALQAMLAAIQREAGLDALPWKRSAAAEMPFARLKIKVKREIVSFGVPGLDPNRQVGTYVAPDAWNALIADPDVLVIDTRNSFEVQMGSFARAVDPGTVSFTEFPAYVREQLDPAKHKKIAMFCTGGIRCEKATAFMLKEGFEEVYHLDGGILAYLERIPADQSLWHGGCFVFDERVALGHGLEVVGDISVPESE</sequence>
<comment type="catalytic activity">
    <reaction evidence="1">
        <text>uridine(34) in tRNA + AH2 + O2 = 5-hydroxyuridine(34) in tRNA + A + H2O</text>
        <dbReference type="Rhea" id="RHEA:64224"/>
        <dbReference type="Rhea" id="RHEA-COMP:11727"/>
        <dbReference type="Rhea" id="RHEA-COMP:13381"/>
        <dbReference type="ChEBI" id="CHEBI:13193"/>
        <dbReference type="ChEBI" id="CHEBI:15377"/>
        <dbReference type="ChEBI" id="CHEBI:15379"/>
        <dbReference type="ChEBI" id="CHEBI:17499"/>
        <dbReference type="ChEBI" id="CHEBI:65315"/>
        <dbReference type="ChEBI" id="CHEBI:136877"/>
    </reaction>
</comment>
<dbReference type="GO" id="GO:0006400">
    <property type="term" value="P:tRNA modification"/>
    <property type="evidence" value="ECO:0007669"/>
    <property type="project" value="UniProtKB-UniRule"/>
</dbReference>
<feature type="domain" description="Rhodanese" evidence="2">
    <location>
        <begin position="122"/>
        <end position="216"/>
    </location>
</feature>
<dbReference type="AlphaFoldDB" id="A0A255XUL5"/>
<evidence type="ECO:0000259" key="2">
    <source>
        <dbReference type="PROSITE" id="PS50206"/>
    </source>
</evidence>
<dbReference type="Gene3D" id="3.30.70.100">
    <property type="match status" value="1"/>
</dbReference>
<dbReference type="Gene3D" id="3.40.250.10">
    <property type="entry name" value="Rhodanese-like domain"/>
    <property type="match status" value="1"/>
</dbReference>
<dbReference type="Proteomes" id="UP000216361">
    <property type="component" value="Unassembled WGS sequence"/>
</dbReference>
<protein>
    <recommendedName>
        <fullName evidence="1">tRNA uridine(34) hydroxylase</fullName>
        <ecNumber evidence="1">1.14.-.-</ecNumber>
    </recommendedName>
    <alternativeName>
        <fullName evidence="1">tRNA hydroxylation protein O</fullName>
    </alternativeName>
</protein>
<dbReference type="InterPro" id="IPR001763">
    <property type="entry name" value="Rhodanese-like_dom"/>
</dbReference>
<dbReference type="Pfam" id="PF17773">
    <property type="entry name" value="UPF0176_N"/>
    <property type="match status" value="1"/>
</dbReference>
<dbReference type="SUPFAM" id="SSF52821">
    <property type="entry name" value="Rhodanese/Cell cycle control phosphatase"/>
    <property type="match status" value="1"/>
</dbReference>